<evidence type="ECO:0000313" key="9">
    <source>
        <dbReference type="Proteomes" id="UP001549799"/>
    </source>
</evidence>
<evidence type="ECO:0000256" key="5">
    <source>
        <dbReference type="ARBA" id="ARBA00023012"/>
    </source>
</evidence>
<dbReference type="PANTHER" id="PTHR24421:SF10">
    <property type="entry name" value="NITRATE_NITRITE SENSOR PROTEIN NARQ"/>
    <property type="match status" value="1"/>
</dbReference>
<accession>A0ABV2SS15</accession>
<dbReference type="InterPro" id="IPR036890">
    <property type="entry name" value="HATPase_C_sf"/>
</dbReference>
<dbReference type="Gene3D" id="3.30.565.10">
    <property type="entry name" value="Histidine kinase-like ATPase, C-terminal domain"/>
    <property type="match status" value="1"/>
</dbReference>
<dbReference type="EC" id="2.7.13.3" evidence="2"/>
<dbReference type="Pfam" id="PF02518">
    <property type="entry name" value="HATPase_c"/>
    <property type="match status" value="1"/>
</dbReference>
<name>A0ABV2SS15_9FLAO</name>
<evidence type="ECO:0000313" key="8">
    <source>
        <dbReference type="EMBL" id="MET6989950.1"/>
    </source>
</evidence>
<dbReference type="Gene3D" id="1.25.40.10">
    <property type="entry name" value="Tetratricopeptide repeat domain"/>
    <property type="match status" value="2"/>
</dbReference>
<keyword evidence="6" id="KW-0472">Membrane</keyword>
<feature type="domain" description="Histidine kinase" evidence="7">
    <location>
        <begin position="529"/>
        <end position="614"/>
    </location>
</feature>
<dbReference type="SUPFAM" id="SSF55874">
    <property type="entry name" value="ATPase domain of HSP90 chaperone/DNA topoisomerase II/histidine kinase"/>
    <property type="match status" value="1"/>
</dbReference>
<proteinExistence type="predicted"/>
<dbReference type="InterPro" id="IPR050482">
    <property type="entry name" value="Sensor_HK_TwoCompSys"/>
</dbReference>
<comment type="caution">
    <text evidence="8">The sequence shown here is derived from an EMBL/GenBank/DDBJ whole genome shotgun (WGS) entry which is preliminary data.</text>
</comment>
<keyword evidence="5" id="KW-0902">Two-component regulatory system</keyword>
<evidence type="ECO:0000256" key="6">
    <source>
        <dbReference type="SAM" id="Phobius"/>
    </source>
</evidence>
<keyword evidence="6" id="KW-0812">Transmembrane</keyword>
<dbReference type="InterPro" id="IPR011990">
    <property type="entry name" value="TPR-like_helical_dom_sf"/>
</dbReference>
<dbReference type="GO" id="GO:0005524">
    <property type="term" value="F:ATP binding"/>
    <property type="evidence" value="ECO:0007669"/>
    <property type="project" value="UniProtKB-KW"/>
</dbReference>
<keyword evidence="9" id="KW-1185">Reference proteome</keyword>
<keyword evidence="3" id="KW-0808">Transferase</keyword>
<keyword evidence="8" id="KW-0547">Nucleotide-binding</keyword>
<evidence type="ECO:0000259" key="7">
    <source>
        <dbReference type="PROSITE" id="PS50109"/>
    </source>
</evidence>
<organism evidence="8 9">
    <name type="scientific">Sediminicola arcticus</name>
    <dbReference type="NCBI Taxonomy" id="1574308"/>
    <lineage>
        <taxon>Bacteria</taxon>
        <taxon>Pseudomonadati</taxon>
        <taxon>Bacteroidota</taxon>
        <taxon>Flavobacteriia</taxon>
        <taxon>Flavobacteriales</taxon>
        <taxon>Flavobacteriaceae</taxon>
        <taxon>Sediminicola</taxon>
    </lineage>
</organism>
<dbReference type="Proteomes" id="UP001549799">
    <property type="component" value="Unassembled WGS sequence"/>
</dbReference>
<protein>
    <recommendedName>
        <fullName evidence="2">histidine kinase</fullName>
        <ecNumber evidence="2">2.7.13.3</ecNumber>
    </recommendedName>
</protein>
<gene>
    <name evidence="8" type="ORF">ABXZ36_04730</name>
</gene>
<keyword evidence="4" id="KW-0418">Kinase</keyword>
<dbReference type="InterPro" id="IPR005467">
    <property type="entry name" value="His_kinase_dom"/>
</dbReference>
<evidence type="ECO:0000256" key="3">
    <source>
        <dbReference type="ARBA" id="ARBA00022679"/>
    </source>
</evidence>
<reference evidence="8 9" key="1">
    <citation type="submission" date="2024-07" db="EMBL/GenBank/DDBJ databases">
        <title>The genome sequence of type strain Sediminicola arcticus GDMCC 1.2805.</title>
        <authorList>
            <person name="Liu Y."/>
        </authorList>
    </citation>
    <scope>NUCLEOTIDE SEQUENCE [LARGE SCALE GENOMIC DNA]</scope>
    <source>
        <strain evidence="8 9">GDMCC 1.2805</strain>
    </source>
</reference>
<keyword evidence="6" id="KW-1133">Transmembrane helix</keyword>
<dbReference type="CDD" id="cd16917">
    <property type="entry name" value="HATPase_UhpB-NarQ-NarX-like"/>
    <property type="match status" value="1"/>
</dbReference>
<dbReference type="PROSITE" id="PS50109">
    <property type="entry name" value="HIS_KIN"/>
    <property type="match status" value="1"/>
</dbReference>
<sequence>MMKNPLFLPLFFLSLIIGIKAIPIQESFSSKSNNTTSTDSLQITTLKNTIQTYVKNAEYDSVINYSKKLLQLSKKLSDSSLMATSNFYLGYYLQVQFKSDEAFTYYNEAFKIDIRLEDYEAAADMLNAMANIQKGLGDYIGSQITAVEGLKYLEGITNYRTESALYHIISVCFKELGDNKDALLWNDKAIQMAHEHPEDISKSTLVIFQTTRANILVKYEKYQEAITLYATLLEAVDQNNEKEKARILDNLAFTYWLSGERNSNNEDDFLKALELRLKINDLSGLTSSYIHLTQYYLEFDKVKSLEYAEKAYHITMTKNNPISTLEALDYIIRLKNELGKNATSEALAYSQIRNGLEKSNQMIRRIYATTKYDNDQLSKDVLLLKTTTAEKEKQNILYLSSFIVVLMGFSLLFIILKRRHRLEKIRESYKTETRISKKVHDELANDVYQLMIQLEASKNNHDLLDSMEKIYLRTRDISKENNGVHTDHRYSEELTTMLGSYTPSHAKIYIQDLDDIPWQKIDKEKKIALYRVLQELMTNMKKHSEASLVALTFKKTGKSILISYTDNGKGATIDDKKYGNGLHNVENRIAAIQGSFTFNSQLGEGFKAEIKFPN</sequence>
<dbReference type="EMBL" id="JBEXAE010000002">
    <property type="protein sequence ID" value="MET6989950.1"/>
    <property type="molecule type" value="Genomic_DNA"/>
</dbReference>
<comment type="catalytic activity">
    <reaction evidence="1">
        <text>ATP + protein L-histidine = ADP + protein N-phospho-L-histidine.</text>
        <dbReference type="EC" id="2.7.13.3"/>
    </reaction>
</comment>
<dbReference type="InterPro" id="IPR003594">
    <property type="entry name" value="HATPase_dom"/>
</dbReference>
<dbReference type="PANTHER" id="PTHR24421">
    <property type="entry name" value="NITRATE/NITRITE SENSOR PROTEIN NARX-RELATED"/>
    <property type="match status" value="1"/>
</dbReference>
<feature type="transmembrane region" description="Helical" evidence="6">
    <location>
        <begin position="396"/>
        <end position="416"/>
    </location>
</feature>
<dbReference type="SUPFAM" id="SSF48452">
    <property type="entry name" value="TPR-like"/>
    <property type="match status" value="2"/>
</dbReference>
<evidence type="ECO:0000256" key="2">
    <source>
        <dbReference type="ARBA" id="ARBA00012438"/>
    </source>
</evidence>
<evidence type="ECO:0000256" key="4">
    <source>
        <dbReference type="ARBA" id="ARBA00022777"/>
    </source>
</evidence>
<evidence type="ECO:0000256" key="1">
    <source>
        <dbReference type="ARBA" id="ARBA00000085"/>
    </source>
</evidence>
<keyword evidence="8" id="KW-0067">ATP-binding</keyword>